<name>A0A6I1ERU4_9BURK</name>
<dbReference type="CDD" id="cd11648">
    <property type="entry name" value="RsmI"/>
    <property type="match status" value="1"/>
</dbReference>
<keyword evidence="4 6" id="KW-0808">Transferase</keyword>
<sequence>MNSLNNLWSDDVLMKAAGLPQQELPAACLYIVGVPIGNMGDITLRALWVLSRADVIAAEDTRETRKLLERFGIDARLISVREHNERHGAEQIEALLAEGKRVAMVTDAGTPAVSDPGARVVEYLHGVGRRVIPVPGPAAAVTALSASGLLGAGFTFIGFLPPQPKARRQAVEALRSRREPFVLYEAPHRILALLEDLAEVLSSGRRVVVARELTKKFETISAMNAGDLGKFASTHDPRGEYVVLVDEEPPKEEGLTAEAEAWLRDLAPEMPASKLAAIAARRTGIPRQEIYAWLIHERDAAGSSSD</sequence>
<keyword evidence="1 6" id="KW-0963">Cytoplasm</keyword>
<evidence type="ECO:0000256" key="7">
    <source>
        <dbReference type="SAM" id="Phobius"/>
    </source>
</evidence>
<dbReference type="NCBIfam" id="TIGR00096">
    <property type="entry name" value="16S rRNA (cytidine(1402)-2'-O)-methyltransferase"/>
    <property type="match status" value="1"/>
</dbReference>
<keyword evidence="7" id="KW-0812">Transmembrane</keyword>
<dbReference type="FunFam" id="3.40.1010.10:FF:000007">
    <property type="entry name" value="Ribosomal RNA small subunit methyltransferase I"/>
    <property type="match status" value="1"/>
</dbReference>
<dbReference type="AlphaFoldDB" id="A0A6I1ERU4"/>
<comment type="catalytic activity">
    <reaction evidence="6">
        <text>cytidine(1402) in 16S rRNA + S-adenosyl-L-methionine = 2'-O-methylcytidine(1402) in 16S rRNA + S-adenosyl-L-homocysteine + H(+)</text>
        <dbReference type="Rhea" id="RHEA:42924"/>
        <dbReference type="Rhea" id="RHEA-COMP:10285"/>
        <dbReference type="Rhea" id="RHEA-COMP:10286"/>
        <dbReference type="ChEBI" id="CHEBI:15378"/>
        <dbReference type="ChEBI" id="CHEBI:57856"/>
        <dbReference type="ChEBI" id="CHEBI:59789"/>
        <dbReference type="ChEBI" id="CHEBI:74495"/>
        <dbReference type="ChEBI" id="CHEBI:82748"/>
        <dbReference type="EC" id="2.1.1.198"/>
    </reaction>
</comment>
<dbReference type="InterPro" id="IPR035996">
    <property type="entry name" value="4pyrrol_Methylase_sf"/>
</dbReference>
<evidence type="ECO:0000256" key="3">
    <source>
        <dbReference type="ARBA" id="ARBA00022603"/>
    </source>
</evidence>
<dbReference type="OrthoDB" id="9809084at2"/>
<dbReference type="PANTHER" id="PTHR46111">
    <property type="entry name" value="RIBOSOMAL RNA SMALL SUBUNIT METHYLTRANSFERASE I"/>
    <property type="match status" value="1"/>
</dbReference>
<dbReference type="InterPro" id="IPR000878">
    <property type="entry name" value="4pyrrol_Mease"/>
</dbReference>
<evidence type="ECO:0000313" key="11">
    <source>
        <dbReference type="Proteomes" id="UP000430564"/>
    </source>
</evidence>
<feature type="transmembrane region" description="Helical" evidence="7">
    <location>
        <begin position="138"/>
        <end position="160"/>
    </location>
</feature>
<protein>
    <recommendedName>
        <fullName evidence="6">Ribosomal RNA small subunit methyltransferase I</fullName>
        <ecNumber evidence="6">2.1.1.198</ecNumber>
    </recommendedName>
    <alternativeName>
        <fullName evidence="6">16S rRNA 2'-O-ribose C1402 methyltransferase</fullName>
    </alternativeName>
    <alternativeName>
        <fullName evidence="6">rRNA (cytidine-2'-O-)-methyltransferase RsmI</fullName>
    </alternativeName>
</protein>
<keyword evidence="7" id="KW-1133">Transmembrane helix</keyword>
<dbReference type="HAMAP" id="MF_01877">
    <property type="entry name" value="16SrRNA_methyltr_I"/>
    <property type="match status" value="1"/>
</dbReference>
<gene>
    <name evidence="6 10" type="primary">rsmI</name>
    <name evidence="10" type="ORF">GBM95_00365</name>
</gene>
<dbReference type="Proteomes" id="UP000430564">
    <property type="component" value="Unassembled WGS sequence"/>
</dbReference>
<dbReference type="InterPro" id="IPR014777">
    <property type="entry name" value="4pyrrole_Mease_sub1"/>
</dbReference>
<dbReference type="InterPro" id="IPR014776">
    <property type="entry name" value="4pyrrole_Mease_sub2"/>
</dbReference>
<organism evidence="10 11">
    <name type="scientific">Sutterella seckii</name>
    <dbReference type="NCBI Taxonomy" id="1944635"/>
    <lineage>
        <taxon>Bacteria</taxon>
        <taxon>Pseudomonadati</taxon>
        <taxon>Pseudomonadota</taxon>
        <taxon>Betaproteobacteria</taxon>
        <taxon>Burkholderiales</taxon>
        <taxon>Sutterellaceae</taxon>
        <taxon>Sutterella</taxon>
    </lineage>
</organism>
<dbReference type="SUPFAM" id="SSF53790">
    <property type="entry name" value="Tetrapyrrole methylase"/>
    <property type="match status" value="1"/>
</dbReference>
<dbReference type="Pfam" id="PF23016">
    <property type="entry name" value="RsmI_C"/>
    <property type="match status" value="1"/>
</dbReference>
<evidence type="ECO:0000259" key="9">
    <source>
        <dbReference type="Pfam" id="PF23016"/>
    </source>
</evidence>
<keyword evidence="2 6" id="KW-0698">rRNA processing</keyword>
<proteinExistence type="inferred from homology"/>
<dbReference type="Gene3D" id="3.30.950.10">
    <property type="entry name" value="Methyltransferase, Cobalt-precorrin-4 Transmethylase, Domain 2"/>
    <property type="match status" value="1"/>
</dbReference>
<keyword evidence="3 6" id="KW-0489">Methyltransferase</keyword>
<feature type="domain" description="RsmI HTH" evidence="9">
    <location>
        <begin position="254"/>
        <end position="295"/>
    </location>
</feature>
<accession>A0A6I1ERU4</accession>
<evidence type="ECO:0000256" key="5">
    <source>
        <dbReference type="ARBA" id="ARBA00022691"/>
    </source>
</evidence>
<comment type="subcellular location">
    <subcellularLocation>
        <location evidence="6">Cytoplasm</location>
    </subcellularLocation>
</comment>
<evidence type="ECO:0000256" key="4">
    <source>
        <dbReference type="ARBA" id="ARBA00022679"/>
    </source>
</evidence>
<evidence type="ECO:0000256" key="1">
    <source>
        <dbReference type="ARBA" id="ARBA00022490"/>
    </source>
</evidence>
<dbReference type="InterPro" id="IPR053910">
    <property type="entry name" value="RsmI_HTH"/>
</dbReference>
<evidence type="ECO:0000256" key="6">
    <source>
        <dbReference type="HAMAP-Rule" id="MF_01877"/>
    </source>
</evidence>
<evidence type="ECO:0000259" key="8">
    <source>
        <dbReference type="Pfam" id="PF00590"/>
    </source>
</evidence>
<dbReference type="EMBL" id="WEHX01000001">
    <property type="protein sequence ID" value="KAB7663332.1"/>
    <property type="molecule type" value="Genomic_DNA"/>
</dbReference>
<feature type="domain" description="Tetrapyrrole methylase" evidence="8">
    <location>
        <begin position="29"/>
        <end position="228"/>
    </location>
</feature>
<dbReference type="InterPro" id="IPR008189">
    <property type="entry name" value="rRNA_ssu_MeTfrase_I"/>
</dbReference>
<dbReference type="EC" id="2.1.1.198" evidence="6"/>
<keyword evidence="5 6" id="KW-0949">S-adenosyl-L-methionine</keyword>
<dbReference type="Pfam" id="PF00590">
    <property type="entry name" value="TP_methylase"/>
    <property type="match status" value="1"/>
</dbReference>
<comment type="function">
    <text evidence="6">Catalyzes the 2'-O-methylation of the ribose of cytidine 1402 (C1402) in 16S rRNA.</text>
</comment>
<dbReference type="FunFam" id="3.30.950.10:FF:000002">
    <property type="entry name" value="Ribosomal RNA small subunit methyltransferase I"/>
    <property type="match status" value="1"/>
</dbReference>
<reference evidence="10 11" key="1">
    <citation type="submission" date="2019-10" db="EMBL/GenBank/DDBJ databases">
        <title>Genome diversity of Sutterella seckii.</title>
        <authorList>
            <person name="Chaplin A.V."/>
            <person name="Sokolova S.R."/>
            <person name="Mosin K.A."/>
            <person name="Ivanova E.L."/>
            <person name="Kochetkova T.O."/>
            <person name="Goltsov A.Y."/>
            <person name="Trofimov D.Y."/>
            <person name="Efimov B.A."/>
        </authorList>
    </citation>
    <scope>NUCLEOTIDE SEQUENCE [LARGE SCALE GENOMIC DNA]</scope>
    <source>
        <strain evidence="10 11">ASD393</strain>
    </source>
</reference>
<dbReference type="GO" id="GO:0005737">
    <property type="term" value="C:cytoplasm"/>
    <property type="evidence" value="ECO:0007669"/>
    <property type="project" value="UniProtKB-SubCell"/>
</dbReference>
<comment type="caution">
    <text evidence="10">The sequence shown here is derived from an EMBL/GenBank/DDBJ whole genome shotgun (WGS) entry which is preliminary data.</text>
</comment>
<evidence type="ECO:0000313" key="10">
    <source>
        <dbReference type="EMBL" id="KAB7663332.1"/>
    </source>
</evidence>
<keyword evidence="7" id="KW-0472">Membrane</keyword>
<dbReference type="PIRSF" id="PIRSF005917">
    <property type="entry name" value="MTase_YraL"/>
    <property type="match status" value="1"/>
</dbReference>
<evidence type="ECO:0000256" key="2">
    <source>
        <dbReference type="ARBA" id="ARBA00022552"/>
    </source>
</evidence>
<dbReference type="GO" id="GO:0070677">
    <property type="term" value="F:rRNA (cytosine-2'-O-)-methyltransferase activity"/>
    <property type="evidence" value="ECO:0007669"/>
    <property type="project" value="UniProtKB-UniRule"/>
</dbReference>
<dbReference type="PANTHER" id="PTHR46111:SF1">
    <property type="entry name" value="RIBOSOMAL RNA SMALL SUBUNIT METHYLTRANSFERASE I"/>
    <property type="match status" value="1"/>
</dbReference>
<dbReference type="Gene3D" id="3.40.1010.10">
    <property type="entry name" value="Cobalt-precorrin-4 Transmethylase, Domain 1"/>
    <property type="match status" value="1"/>
</dbReference>
<comment type="similarity">
    <text evidence="6">Belongs to the methyltransferase superfamily. RsmI family.</text>
</comment>